<comment type="similarity">
    <text evidence="1">Belongs to the 2Fe2S plant-type ferredoxin family.</text>
</comment>
<dbReference type="Gene3D" id="3.10.20.30">
    <property type="match status" value="1"/>
</dbReference>
<keyword evidence="11" id="KW-1185">Reference proteome</keyword>
<evidence type="ECO:0000256" key="5">
    <source>
        <dbReference type="ARBA" id="ARBA00022982"/>
    </source>
</evidence>
<evidence type="ECO:0000313" key="10">
    <source>
        <dbReference type="EMBL" id="TPD60779.1"/>
    </source>
</evidence>
<keyword evidence="7" id="KW-0411">Iron-sulfur</keyword>
<comment type="caution">
    <text evidence="10">The sequence shown here is derived from an EMBL/GenBank/DDBJ whole genome shotgun (WGS) entry which is preliminary data.</text>
</comment>
<dbReference type="EMBL" id="VFIY01000006">
    <property type="protein sequence ID" value="TPD60779.1"/>
    <property type="molecule type" value="Genomic_DNA"/>
</dbReference>
<dbReference type="Pfam" id="PF00111">
    <property type="entry name" value="Fer2"/>
    <property type="match status" value="1"/>
</dbReference>
<evidence type="ECO:0000256" key="8">
    <source>
        <dbReference type="ARBA" id="ARBA00034078"/>
    </source>
</evidence>
<dbReference type="PANTHER" id="PTHR43112">
    <property type="entry name" value="FERREDOXIN"/>
    <property type="match status" value="1"/>
</dbReference>
<keyword evidence="6" id="KW-0408">Iron</keyword>
<gene>
    <name evidence="10" type="ORF">FIV46_08640</name>
</gene>
<dbReference type="Proteomes" id="UP000319148">
    <property type="component" value="Unassembled WGS sequence"/>
</dbReference>
<dbReference type="SUPFAM" id="SSF54292">
    <property type="entry name" value="2Fe-2S ferredoxin-like"/>
    <property type="match status" value="1"/>
</dbReference>
<dbReference type="InterPro" id="IPR036010">
    <property type="entry name" value="2Fe-2S_ferredoxin-like_sf"/>
</dbReference>
<keyword evidence="5" id="KW-0249">Electron transport</keyword>
<reference evidence="11" key="1">
    <citation type="submission" date="2019-06" db="EMBL/GenBank/DDBJ databases">
        <title>The complete genome of Emcibacter congregatus ZYLT.</title>
        <authorList>
            <person name="Zhao Z."/>
        </authorList>
    </citation>
    <scope>NUCLEOTIDE SEQUENCE [LARGE SCALE GENOMIC DNA]</scope>
    <source>
        <strain evidence="11">MCCC 1A06723</strain>
    </source>
</reference>
<keyword evidence="4" id="KW-0479">Metal-binding</keyword>
<dbReference type="CDD" id="cd00207">
    <property type="entry name" value="fer2"/>
    <property type="match status" value="1"/>
</dbReference>
<evidence type="ECO:0000256" key="4">
    <source>
        <dbReference type="ARBA" id="ARBA00022723"/>
    </source>
</evidence>
<proteinExistence type="inferred from homology"/>
<dbReference type="PROSITE" id="PS51085">
    <property type="entry name" value="2FE2S_FER_2"/>
    <property type="match status" value="1"/>
</dbReference>
<evidence type="ECO:0000313" key="11">
    <source>
        <dbReference type="Proteomes" id="UP000319148"/>
    </source>
</evidence>
<sequence>MQDETFTVTIEGVEKRVCCRPEKSVLVAMEAQGMARIPVGCRGGGCGICKVRVISGKYKTGKMAACHVSGEEQAEGYALACRLYPESDLTVCLAGKNRRALLPETYREKKAEGD</sequence>
<dbReference type="PROSITE" id="PS00197">
    <property type="entry name" value="2FE2S_FER_1"/>
    <property type="match status" value="1"/>
</dbReference>
<evidence type="ECO:0000256" key="3">
    <source>
        <dbReference type="ARBA" id="ARBA00022714"/>
    </source>
</evidence>
<dbReference type="RefSeq" id="WP_139940483.1">
    <property type="nucleotide sequence ID" value="NZ_JBHSYP010000008.1"/>
</dbReference>
<evidence type="ECO:0000256" key="1">
    <source>
        <dbReference type="ARBA" id="ARBA00007874"/>
    </source>
</evidence>
<keyword evidence="3" id="KW-0001">2Fe-2S</keyword>
<organism evidence="10 11">
    <name type="scientific">Emcibacter nanhaiensis</name>
    <dbReference type="NCBI Taxonomy" id="1505037"/>
    <lineage>
        <taxon>Bacteria</taxon>
        <taxon>Pseudomonadati</taxon>
        <taxon>Pseudomonadota</taxon>
        <taxon>Alphaproteobacteria</taxon>
        <taxon>Emcibacterales</taxon>
        <taxon>Emcibacteraceae</taxon>
        <taxon>Emcibacter</taxon>
    </lineage>
</organism>
<name>A0A501PJY8_9PROT</name>
<dbReference type="AlphaFoldDB" id="A0A501PJY8"/>
<keyword evidence="2" id="KW-0813">Transport</keyword>
<dbReference type="PANTHER" id="PTHR43112:SF3">
    <property type="entry name" value="FERREDOXIN-2, CHLOROPLASTIC"/>
    <property type="match status" value="1"/>
</dbReference>
<dbReference type="InterPro" id="IPR012675">
    <property type="entry name" value="Beta-grasp_dom_sf"/>
</dbReference>
<evidence type="ECO:0000259" key="9">
    <source>
        <dbReference type="PROSITE" id="PS51085"/>
    </source>
</evidence>
<dbReference type="InterPro" id="IPR006058">
    <property type="entry name" value="2Fe2S_fd_BS"/>
</dbReference>
<dbReference type="GO" id="GO:0046872">
    <property type="term" value="F:metal ion binding"/>
    <property type="evidence" value="ECO:0007669"/>
    <property type="project" value="UniProtKB-KW"/>
</dbReference>
<dbReference type="InterPro" id="IPR001041">
    <property type="entry name" value="2Fe-2S_ferredoxin-type"/>
</dbReference>
<evidence type="ECO:0000256" key="6">
    <source>
        <dbReference type="ARBA" id="ARBA00023004"/>
    </source>
</evidence>
<accession>A0A501PJY8</accession>
<protein>
    <submittedName>
        <fullName evidence="10">2Fe-2S iron-sulfur cluster binding domain-containing protein</fullName>
    </submittedName>
</protein>
<dbReference type="GO" id="GO:0051537">
    <property type="term" value="F:2 iron, 2 sulfur cluster binding"/>
    <property type="evidence" value="ECO:0007669"/>
    <property type="project" value="UniProtKB-KW"/>
</dbReference>
<evidence type="ECO:0000256" key="7">
    <source>
        <dbReference type="ARBA" id="ARBA00023014"/>
    </source>
</evidence>
<evidence type="ECO:0000256" key="2">
    <source>
        <dbReference type="ARBA" id="ARBA00022448"/>
    </source>
</evidence>
<comment type="cofactor">
    <cofactor evidence="8">
        <name>[2Fe-2S] cluster</name>
        <dbReference type="ChEBI" id="CHEBI:190135"/>
    </cofactor>
</comment>
<feature type="domain" description="2Fe-2S ferredoxin-type" evidence="9">
    <location>
        <begin position="4"/>
        <end position="97"/>
    </location>
</feature>
<dbReference type="OrthoDB" id="9793027at2"/>